<evidence type="ECO:0000256" key="12">
    <source>
        <dbReference type="ARBA" id="ARBA00023136"/>
    </source>
</evidence>
<evidence type="ECO:0000256" key="13">
    <source>
        <dbReference type="PROSITE-ProRule" id="PRU00175"/>
    </source>
</evidence>
<keyword evidence="11 15" id="KW-1133">Transmembrane helix</keyword>
<dbReference type="EMBL" id="JAMYWD010000008">
    <property type="protein sequence ID" value="KAJ4963455.1"/>
    <property type="molecule type" value="Genomic_DNA"/>
</dbReference>
<accession>A0A9Q0K642</accession>
<dbReference type="SMART" id="SM00184">
    <property type="entry name" value="RING"/>
    <property type="match status" value="1"/>
</dbReference>
<evidence type="ECO:0000313" key="17">
    <source>
        <dbReference type="EMBL" id="KAJ4963455.1"/>
    </source>
</evidence>
<proteinExistence type="predicted"/>
<keyword evidence="5" id="KW-0808">Transferase</keyword>
<evidence type="ECO:0000256" key="8">
    <source>
        <dbReference type="ARBA" id="ARBA00022771"/>
    </source>
</evidence>
<feature type="region of interest" description="Disordered" evidence="14">
    <location>
        <begin position="162"/>
        <end position="203"/>
    </location>
</feature>
<evidence type="ECO:0000256" key="7">
    <source>
        <dbReference type="ARBA" id="ARBA00022723"/>
    </source>
</evidence>
<dbReference type="SUPFAM" id="SSF57850">
    <property type="entry name" value="RING/U-box"/>
    <property type="match status" value="1"/>
</dbReference>
<evidence type="ECO:0000256" key="5">
    <source>
        <dbReference type="ARBA" id="ARBA00022679"/>
    </source>
</evidence>
<dbReference type="GO" id="GO:0061630">
    <property type="term" value="F:ubiquitin protein ligase activity"/>
    <property type="evidence" value="ECO:0007669"/>
    <property type="project" value="UniProtKB-EC"/>
</dbReference>
<evidence type="ECO:0000259" key="16">
    <source>
        <dbReference type="PROSITE" id="PS50089"/>
    </source>
</evidence>
<gene>
    <name evidence="17" type="ORF">NE237_023394</name>
</gene>
<evidence type="ECO:0000256" key="2">
    <source>
        <dbReference type="ARBA" id="ARBA00004167"/>
    </source>
</evidence>
<dbReference type="GO" id="GO:0016567">
    <property type="term" value="P:protein ubiquitination"/>
    <property type="evidence" value="ECO:0007669"/>
    <property type="project" value="InterPro"/>
</dbReference>
<feature type="compositionally biased region" description="Polar residues" evidence="14">
    <location>
        <begin position="173"/>
        <end position="185"/>
    </location>
</feature>
<evidence type="ECO:0000256" key="10">
    <source>
        <dbReference type="ARBA" id="ARBA00022833"/>
    </source>
</evidence>
<dbReference type="InterPro" id="IPR001841">
    <property type="entry name" value="Znf_RING"/>
</dbReference>
<dbReference type="OrthoDB" id="8062037at2759"/>
<dbReference type="InterPro" id="IPR013083">
    <property type="entry name" value="Znf_RING/FYVE/PHD"/>
</dbReference>
<dbReference type="AlphaFoldDB" id="A0A9Q0K642"/>
<evidence type="ECO:0000256" key="9">
    <source>
        <dbReference type="ARBA" id="ARBA00022786"/>
    </source>
</evidence>
<keyword evidence="9" id="KW-0833">Ubl conjugation pathway</keyword>
<dbReference type="GO" id="GO:0016020">
    <property type="term" value="C:membrane"/>
    <property type="evidence" value="ECO:0007669"/>
    <property type="project" value="UniProtKB-SubCell"/>
</dbReference>
<protein>
    <recommendedName>
        <fullName evidence="4">RING-type E3 ubiquitin transferase</fullName>
        <ecNumber evidence="4">2.3.2.27</ecNumber>
    </recommendedName>
</protein>
<dbReference type="PROSITE" id="PS50089">
    <property type="entry name" value="ZF_RING_2"/>
    <property type="match status" value="1"/>
</dbReference>
<reference evidence="17" key="1">
    <citation type="journal article" date="2023" name="Plant J.">
        <title>The genome of the king protea, Protea cynaroides.</title>
        <authorList>
            <person name="Chang J."/>
            <person name="Duong T.A."/>
            <person name="Schoeman C."/>
            <person name="Ma X."/>
            <person name="Roodt D."/>
            <person name="Barker N."/>
            <person name="Li Z."/>
            <person name="Van de Peer Y."/>
            <person name="Mizrachi E."/>
        </authorList>
    </citation>
    <scope>NUCLEOTIDE SEQUENCE</scope>
    <source>
        <tissue evidence="17">Young leaves</tissue>
    </source>
</reference>
<dbReference type="Pfam" id="PF13639">
    <property type="entry name" value="zf-RING_2"/>
    <property type="match status" value="1"/>
</dbReference>
<evidence type="ECO:0000256" key="15">
    <source>
        <dbReference type="SAM" id="Phobius"/>
    </source>
</evidence>
<sequence length="232" mass="25874">MSSSSSSLAGLANIVSFFVISIIVILYTLRRIYVWCVHLRNRRRHEQRYPQIIIAIGASQVPSLDRPRTGLDPSIIALLPTFIYKKSDVNDGTAATECSICLSSLEEEEMVRLLPNCLHLFHTQCIDIWLSSQSTCPICRTMAEPQAPLVPEQELEIQTHGTDDEVPPLEPLNSITPSLESNQSDEIAESSKVGGSSSQSSSFRKIISWNRSEKRVQPFEVSADAVEDLEMQ</sequence>
<organism evidence="17 18">
    <name type="scientific">Protea cynaroides</name>
    <dbReference type="NCBI Taxonomy" id="273540"/>
    <lineage>
        <taxon>Eukaryota</taxon>
        <taxon>Viridiplantae</taxon>
        <taxon>Streptophyta</taxon>
        <taxon>Embryophyta</taxon>
        <taxon>Tracheophyta</taxon>
        <taxon>Spermatophyta</taxon>
        <taxon>Magnoliopsida</taxon>
        <taxon>Proteales</taxon>
        <taxon>Proteaceae</taxon>
        <taxon>Protea</taxon>
    </lineage>
</organism>
<dbReference type="Proteomes" id="UP001141806">
    <property type="component" value="Unassembled WGS sequence"/>
</dbReference>
<keyword evidence="10" id="KW-0862">Zinc</keyword>
<dbReference type="Gene3D" id="3.30.40.10">
    <property type="entry name" value="Zinc/RING finger domain, C3HC4 (zinc finger)"/>
    <property type="match status" value="1"/>
</dbReference>
<evidence type="ECO:0000256" key="4">
    <source>
        <dbReference type="ARBA" id="ARBA00012483"/>
    </source>
</evidence>
<dbReference type="FunFam" id="3.30.40.10:FF:000187">
    <property type="entry name" value="E3 ubiquitin-protein ligase ATL6"/>
    <property type="match status" value="1"/>
</dbReference>
<evidence type="ECO:0000313" key="18">
    <source>
        <dbReference type="Proteomes" id="UP001141806"/>
    </source>
</evidence>
<feature type="compositionally biased region" description="Low complexity" evidence="14">
    <location>
        <begin position="190"/>
        <end position="203"/>
    </location>
</feature>
<dbReference type="EC" id="2.3.2.27" evidence="4"/>
<comment type="subcellular location">
    <subcellularLocation>
        <location evidence="2">Membrane</location>
        <topology evidence="2">Single-pass membrane protein</topology>
    </subcellularLocation>
</comment>
<dbReference type="CDD" id="cd16461">
    <property type="entry name" value="RING-H2_EL5-like"/>
    <property type="match status" value="1"/>
</dbReference>
<dbReference type="PANTHER" id="PTHR46913:SF1">
    <property type="entry name" value="RING-H2 FINGER PROTEIN ATL16"/>
    <property type="match status" value="1"/>
</dbReference>
<feature type="transmembrane region" description="Helical" evidence="15">
    <location>
        <begin position="6"/>
        <end position="29"/>
    </location>
</feature>
<keyword evidence="12 15" id="KW-0472">Membrane</keyword>
<comment type="caution">
    <text evidence="17">The sequence shown here is derived from an EMBL/GenBank/DDBJ whole genome shotgun (WGS) entry which is preliminary data.</text>
</comment>
<evidence type="ECO:0000256" key="1">
    <source>
        <dbReference type="ARBA" id="ARBA00000900"/>
    </source>
</evidence>
<evidence type="ECO:0000256" key="11">
    <source>
        <dbReference type="ARBA" id="ARBA00022989"/>
    </source>
</evidence>
<keyword evidence="8 13" id="KW-0863">Zinc-finger</keyword>
<dbReference type="GO" id="GO:0008270">
    <property type="term" value="F:zinc ion binding"/>
    <property type="evidence" value="ECO:0007669"/>
    <property type="project" value="UniProtKB-KW"/>
</dbReference>
<dbReference type="PANTHER" id="PTHR46913">
    <property type="entry name" value="RING-H2 FINGER PROTEIN ATL16"/>
    <property type="match status" value="1"/>
</dbReference>
<keyword evidence="18" id="KW-1185">Reference proteome</keyword>
<keyword evidence="6 15" id="KW-0812">Transmembrane</keyword>
<evidence type="ECO:0000256" key="3">
    <source>
        <dbReference type="ARBA" id="ARBA00004906"/>
    </source>
</evidence>
<keyword evidence="7" id="KW-0479">Metal-binding</keyword>
<comment type="catalytic activity">
    <reaction evidence="1">
        <text>S-ubiquitinyl-[E2 ubiquitin-conjugating enzyme]-L-cysteine + [acceptor protein]-L-lysine = [E2 ubiquitin-conjugating enzyme]-L-cysteine + N(6)-ubiquitinyl-[acceptor protein]-L-lysine.</text>
        <dbReference type="EC" id="2.3.2.27"/>
    </reaction>
</comment>
<comment type="pathway">
    <text evidence="3">Protein modification; protein ubiquitination.</text>
</comment>
<feature type="domain" description="RING-type" evidence="16">
    <location>
        <begin position="98"/>
        <end position="140"/>
    </location>
</feature>
<evidence type="ECO:0000256" key="14">
    <source>
        <dbReference type="SAM" id="MobiDB-lite"/>
    </source>
</evidence>
<dbReference type="InterPro" id="IPR044600">
    <property type="entry name" value="ATL1/ATL16-like"/>
</dbReference>
<name>A0A9Q0K642_9MAGN</name>
<evidence type="ECO:0000256" key="6">
    <source>
        <dbReference type="ARBA" id="ARBA00022692"/>
    </source>
</evidence>